<dbReference type="AlphaFoldDB" id="A0A5C6DAF9"/>
<proteinExistence type="predicted"/>
<dbReference type="OrthoDB" id="9768470at2"/>
<gene>
    <name evidence="1" type="ORF">Q31b_58140</name>
</gene>
<name>A0A5C6DAF9_9BACT</name>
<reference evidence="1 2" key="1">
    <citation type="submission" date="2019-02" db="EMBL/GenBank/DDBJ databases">
        <title>Deep-cultivation of Planctomycetes and their phenomic and genomic characterization uncovers novel biology.</title>
        <authorList>
            <person name="Wiegand S."/>
            <person name="Jogler M."/>
            <person name="Boedeker C."/>
            <person name="Pinto D."/>
            <person name="Vollmers J."/>
            <person name="Rivas-Marin E."/>
            <person name="Kohn T."/>
            <person name="Peeters S.H."/>
            <person name="Heuer A."/>
            <person name="Rast P."/>
            <person name="Oberbeckmann S."/>
            <person name="Bunk B."/>
            <person name="Jeske O."/>
            <person name="Meyerdierks A."/>
            <person name="Storesund J.E."/>
            <person name="Kallscheuer N."/>
            <person name="Luecker S."/>
            <person name="Lage O.M."/>
            <person name="Pohl T."/>
            <person name="Merkel B.J."/>
            <person name="Hornburger P."/>
            <person name="Mueller R.-W."/>
            <person name="Bruemmer F."/>
            <person name="Labrenz M."/>
            <person name="Spormann A.M."/>
            <person name="Op Den Camp H."/>
            <person name="Overmann J."/>
            <person name="Amann R."/>
            <person name="Jetten M.S.M."/>
            <person name="Mascher T."/>
            <person name="Medema M.H."/>
            <person name="Devos D.P."/>
            <person name="Kaster A.-K."/>
            <person name="Ovreas L."/>
            <person name="Rohde M."/>
            <person name="Galperin M.Y."/>
            <person name="Jogler C."/>
        </authorList>
    </citation>
    <scope>NUCLEOTIDE SEQUENCE [LARGE SCALE GENOMIC DNA]</scope>
    <source>
        <strain evidence="1 2">Q31b</strain>
    </source>
</reference>
<keyword evidence="2" id="KW-1185">Reference proteome</keyword>
<dbReference type="EMBL" id="SJPY01000018">
    <property type="protein sequence ID" value="TWU32771.1"/>
    <property type="molecule type" value="Genomic_DNA"/>
</dbReference>
<comment type="caution">
    <text evidence="1">The sequence shown here is derived from an EMBL/GenBank/DDBJ whole genome shotgun (WGS) entry which is preliminary data.</text>
</comment>
<accession>A0A5C6DAF9</accession>
<protein>
    <submittedName>
        <fullName evidence="1">Uncharacterized protein</fullName>
    </submittedName>
</protein>
<dbReference type="RefSeq" id="WP_146602856.1">
    <property type="nucleotide sequence ID" value="NZ_SJPY01000018.1"/>
</dbReference>
<evidence type="ECO:0000313" key="1">
    <source>
        <dbReference type="EMBL" id="TWU32771.1"/>
    </source>
</evidence>
<dbReference type="Proteomes" id="UP000315471">
    <property type="component" value="Unassembled WGS sequence"/>
</dbReference>
<sequence length="172" mass="20171">MPTQDEIRKRFRSWLGDERYRNFVYRVPSSAEGTRLLFWQEREWERFVEENPDCQLDFAGIVDVFANCPEFGAFVRRTAYCELVKSWLHGDSMSVDELERQLGSNRTENRQQLESFGLGSKQWQRIKEQLQPGDKLYKFRSPPETWANMAGRAGIALVRDDKVIDTLVTALN</sequence>
<organism evidence="1 2">
    <name type="scientific">Novipirellula aureliae</name>
    <dbReference type="NCBI Taxonomy" id="2527966"/>
    <lineage>
        <taxon>Bacteria</taxon>
        <taxon>Pseudomonadati</taxon>
        <taxon>Planctomycetota</taxon>
        <taxon>Planctomycetia</taxon>
        <taxon>Pirellulales</taxon>
        <taxon>Pirellulaceae</taxon>
        <taxon>Novipirellula</taxon>
    </lineage>
</organism>
<evidence type="ECO:0000313" key="2">
    <source>
        <dbReference type="Proteomes" id="UP000315471"/>
    </source>
</evidence>